<keyword evidence="3" id="KW-1003">Cell membrane</keyword>
<evidence type="ECO:0000256" key="1">
    <source>
        <dbReference type="ARBA" id="ARBA00004251"/>
    </source>
</evidence>
<dbReference type="Proteomes" id="UP001307889">
    <property type="component" value="Chromosome 2"/>
</dbReference>
<keyword evidence="7" id="KW-0221">Differentiation</keyword>
<dbReference type="Pfam" id="PF01437">
    <property type="entry name" value="PSI"/>
    <property type="match status" value="2"/>
</dbReference>
<dbReference type="SUPFAM" id="SSF103575">
    <property type="entry name" value="Plexin repeat"/>
    <property type="match status" value="2"/>
</dbReference>
<keyword evidence="12" id="KW-0325">Glycoprotein</keyword>
<feature type="domain" description="Sema" evidence="17">
    <location>
        <begin position="10"/>
        <end position="490"/>
    </location>
</feature>
<dbReference type="SUPFAM" id="SSF81296">
    <property type="entry name" value="E set domains"/>
    <property type="match status" value="3"/>
</dbReference>
<dbReference type="Gene3D" id="2.60.40.10">
    <property type="entry name" value="Immunoglobulins"/>
    <property type="match status" value="4"/>
</dbReference>
<dbReference type="Pfam" id="PF01833">
    <property type="entry name" value="TIG"/>
    <property type="match status" value="3"/>
</dbReference>
<dbReference type="SUPFAM" id="SSF48350">
    <property type="entry name" value="GTPase activation domain, GAP"/>
    <property type="match status" value="1"/>
</dbReference>
<dbReference type="InterPro" id="IPR015943">
    <property type="entry name" value="WD40/YVTN_repeat-like_dom_sf"/>
</dbReference>
<protein>
    <submittedName>
        <fullName evidence="18">Plexin a</fullName>
    </submittedName>
</protein>
<dbReference type="InterPro" id="IPR031148">
    <property type="entry name" value="Plexin"/>
</dbReference>
<gene>
    <name evidence="18" type="ORF">NTJ_03687</name>
</gene>
<sequence>MGRIHCLVIYLVLQALELTCTSTSNIVKVYKDDYKTTGAVDFKFNHLVVDKNTGRVFIGGVNRLYQLSPDLELVVAETTGPQDDSPDCSVIDCPSSIVKKPTDNVNKALVIDYTTTRLIVCGSLFQGRCSVRNLNNISDVIQTVKEAVVANNATASTVAFIAPGPPNPPVTQVMYVGVTYTNNSPYRSEVPTISSRSLSKDKMFMFAQTAVTTGTRMFVNSLARERYPINYVYGFASEGFSYFLTTQMKHSNPSPFISKLVRVCHDDENYYSYTEIPIECIDSEGKKYNLVQAGYVGKPGSDLASNLGITAQDDVLFAVFSESEQPEGEGSSKPSQFSALCVYALKNIRRKFMQNIKTCFQGLGQRGLDFISPSHACVSTKLQTIGEDFCGLDVNTPLGGETPMTAVPVLLVNQHLTAVAATSTGDYTVVFLGTNKGRLKKVVVESSTSAIEYGSEIVNDDSPVNADLHFDAQLMHLYAMTEKQVCKVKVQNCSVYTTCLDCLGAKDPYCGWCSLENKCSLKSDCQDAGRDQLYWISYKSGKCTTITSVSPNQLQRTTARTLDLVIENLPSLDGQFLCAFTALDKTLVTKATRKPNGASGVNCTTPRTDLLPSIPPGQHHFTAKLSVRMSAGPDFVETDFTFFDCNTYVSCTQCVSSAFPCDWCVDGHRCTHDTAENCRNDILVTGVSRIGPSYRSGPGFCPTINATTGGSTEILVASGVKKSLRVKVHIIGQFIVQTRFVCQFNIEGRVTSVNANILGDIIYCEPMEFSYTSRAPNITATFAVIWGGSKPLDNPDNIHVVIYRCRDMADNCGMCLALGEKFGCGWCQSSDRCEVQEQCDRNVGALWLNRNMTCPNPEITSFSPQLGPWEGGTNITITGINLGKSFKDIYGGVSVAGIPCEPYEHLYKETTQIVCRVDGPGTNDKRSGLVVVKVEDFRGNSKQSYEFVDPKIREITPKFGPLSGGTELSIYGQYMNAGSLIQAFIDDLPCQIIRTQPDVATCITSASNKTKTGVLRMAFDDGPRTNDAQKFEYVQDPTVDSVESGVAGQIKIAKGIPAGGIRITVTGKNLNCVQQPQMYVIYGNKRFSRNCTTVSNSSMLCYSPKIELANNDEIDAEHPLQLEFGFKMDNVLGVQNLSSSGHGNFLLYPNPVYDRFDEDIKYYKSDYLTINGQHLDRACQELDVVVRIGTSYCNVTSLSRQQLTCRPPVEQPPVLEGEVDSDQNLPQVIVIVGGELKYVIGKLSYASPAELTGPFTKPALFGVVFGVVLLVLVFIAFLIAYRRKSTESNRVLKNMQEQMDILELRVAAECKEAFAELQTEMTDLTADMTAGGIPFLDYRTYAMKILFPNMEDHAVLQWERPELMRKEKGLRLFGQLILNKTFLLLFIRTLESNRYFSMRDRVNVASLIMVTLQSKMDYCTDILKTLLAELIEKCMEGKSHPKLLLRRTESVAEKMLSAWFTFLLYKFLRECAGEPLYMLFRAMKHQVDKGPVDAITSEARYSLSEEKLIRQSIDFKPMTVLVSISQQTVFVTGLDPNTENVPVKVLDCDTISQVKEKALDTIYRATSYSQRPRKDDLDVEWRTGTSGRLILYDEDSTTKTEGEWKKRNTLNHYRVPDGGCLNLVSKQSSIYNLSILSEKNDKAHKYETLNLSKFSSASPPLSRATSPLNNDHDGLKVWHLVKHHDSDAQKEGERGNKMVSEIYLTRLLATKGTLQKFVDDLFETIFSTAHRGSALPLAIKYMFDFLDDQAINHGITDPEVVHTWKSNSLPLRFWVNLIKNPNFVFDIHKSNIVDSCLSVVAQTFMDSCSTSDHRLGKDSPSSKLLYAKDIPIYKEWVERYYADIKVMPAISDQDMGAMLAEESRLHTNEFNTNCALHELYTYAMKYNEQLTVTLEEDEFSQKQRLAYKLEQVHNIMIAESHP</sequence>
<dbReference type="Pfam" id="PF01403">
    <property type="entry name" value="Sema"/>
    <property type="match status" value="1"/>
</dbReference>
<feature type="signal peptide" evidence="16">
    <location>
        <begin position="1"/>
        <end position="23"/>
    </location>
</feature>
<dbReference type="Gene3D" id="2.130.10.10">
    <property type="entry name" value="YVTN repeat-like/Quinoprotein amine dehydrogenase"/>
    <property type="match status" value="1"/>
</dbReference>
<evidence type="ECO:0000256" key="16">
    <source>
        <dbReference type="SAM" id="SignalP"/>
    </source>
</evidence>
<dbReference type="Gene3D" id="3.10.20.90">
    <property type="entry name" value="Phosphatidylinositol 3-kinase Catalytic Subunit, Chain A, domain 1"/>
    <property type="match status" value="1"/>
</dbReference>
<dbReference type="InterPro" id="IPR002909">
    <property type="entry name" value="IPT_dom"/>
</dbReference>
<evidence type="ECO:0000256" key="11">
    <source>
        <dbReference type="ARBA" id="ARBA00023157"/>
    </source>
</evidence>
<evidence type="ECO:0000256" key="3">
    <source>
        <dbReference type="ARBA" id="ARBA00022475"/>
    </source>
</evidence>
<evidence type="ECO:0000256" key="13">
    <source>
        <dbReference type="PROSITE-ProRule" id="PRU00352"/>
    </source>
</evidence>
<name>A0ABN7AF39_9HEMI</name>
<feature type="coiled-coil region" evidence="14">
    <location>
        <begin position="1285"/>
        <end position="1327"/>
    </location>
</feature>
<evidence type="ECO:0000256" key="7">
    <source>
        <dbReference type="ARBA" id="ARBA00022782"/>
    </source>
</evidence>
<dbReference type="SUPFAM" id="SSF101912">
    <property type="entry name" value="Sema domain"/>
    <property type="match status" value="1"/>
</dbReference>
<keyword evidence="5 16" id="KW-0732">Signal</keyword>
<evidence type="ECO:0000256" key="8">
    <source>
        <dbReference type="ARBA" id="ARBA00022902"/>
    </source>
</evidence>
<dbReference type="InterPro" id="IPR008936">
    <property type="entry name" value="Rho_GTPase_activation_prot"/>
</dbReference>
<feature type="chain" id="PRO_5045037935" evidence="16">
    <location>
        <begin position="24"/>
        <end position="1922"/>
    </location>
</feature>
<dbReference type="PANTHER" id="PTHR22625">
    <property type="entry name" value="PLEXIN"/>
    <property type="match status" value="1"/>
</dbReference>
<dbReference type="CDD" id="cd00603">
    <property type="entry name" value="IPT_PCSR"/>
    <property type="match status" value="1"/>
</dbReference>
<accession>A0ABN7AF39</accession>
<dbReference type="CDD" id="cd11236">
    <property type="entry name" value="Sema_plexin_like"/>
    <property type="match status" value="1"/>
</dbReference>
<dbReference type="InterPro" id="IPR014756">
    <property type="entry name" value="Ig_E-set"/>
</dbReference>
<dbReference type="InterPro" id="IPR002165">
    <property type="entry name" value="Plexin_repeat"/>
</dbReference>
<organism evidence="18 19">
    <name type="scientific">Nesidiocoris tenuis</name>
    <dbReference type="NCBI Taxonomy" id="355587"/>
    <lineage>
        <taxon>Eukaryota</taxon>
        <taxon>Metazoa</taxon>
        <taxon>Ecdysozoa</taxon>
        <taxon>Arthropoda</taxon>
        <taxon>Hexapoda</taxon>
        <taxon>Insecta</taxon>
        <taxon>Pterygota</taxon>
        <taxon>Neoptera</taxon>
        <taxon>Paraneoptera</taxon>
        <taxon>Hemiptera</taxon>
        <taxon>Heteroptera</taxon>
        <taxon>Panheteroptera</taxon>
        <taxon>Cimicomorpha</taxon>
        <taxon>Miridae</taxon>
        <taxon>Dicyphina</taxon>
        <taxon>Nesidiocoris</taxon>
    </lineage>
</organism>
<evidence type="ECO:0000256" key="6">
    <source>
        <dbReference type="ARBA" id="ARBA00022737"/>
    </source>
</evidence>
<dbReference type="InterPro" id="IPR016201">
    <property type="entry name" value="PSI"/>
</dbReference>
<dbReference type="PROSITE" id="PS51004">
    <property type="entry name" value="SEMA"/>
    <property type="match status" value="1"/>
</dbReference>
<evidence type="ECO:0000256" key="2">
    <source>
        <dbReference type="ARBA" id="ARBA00010297"/>
    </source>
</evidence>
<dbReference type="SMART" id="SM00429">
    <property type="entry name" value="IPT"/>
    <property type="match status" value="4"/>
</dbReference>
<evidence type="ECO:0000256" key="12">
    <source>
        <dbReference type="ARBA" id="ARBA00023180"/>
    </source>
</evidence>
<evidence type="ECO:0000256" key="14">
    <source>
        <dbReference type="SAM" id="Coils"/>
    </source>
</evidence>
<dbReference type="CDD" id="cd12790">
    <property type="entry name" value="RasGAP_plexin_A"/>
    <property type="match status" value="1"/>
</dbReference>
<keyword evidence="9 15" id="KW-1133">Transmembrane helix</keyword>
<evidence type="ECO:0000256" key="5">
    <source>
        <dbReference type="ARBA" id="ARBA00022729"/>
    </source>
</evidence>
<evidence type="ECO:0000313" key="18">
    <source>
        <dbReference type="EMBL" id="BES90895.1"/>
    </source>
</evidence>
<dbReference type="EMBL" id="AP028910">
    <property type="protein sequence ID" value="BES90895.1"/>
    <property type="molecule type" value="Genomic_DNA"/>
</dbReference>
<dbReference type="InterPro" id="IPR036352">
    <property type="entry name" value="Semap_dom_sf"/>
</dbReference>
<keyword evidence="6" id="KW-0677">Repeat</keyword>
<evidence type="ECO:0000256" key="10">
    <source>
        <dbReference type="ARBA" id="ARBA00023136"/>
    </source>
</evidence>
<dbReference type="SMART" id="SM00630">
    <property type="entry name" value="Sema"/>
    <property type="match status" value="1"/>
</dbReference>
<feature type="transmembrane region" description="Helical" evidence="15">
    <location>
        <begin position="1370"/>
        <end position="1390"/>
    </location>
</feature>
<feature type="transmembrane region" description="Helical" evidence="15">
    <location>
        <begin position="1259"/>
        <end position="1281"/>
    </location>
</feature>
<reference evidence="18 19" key="1">
    <citation type="submission" date="2023-09" db="EMBL/GenBank/DDBJ databases">
        <title>Nesidiocoris tenuis whole genome shotgun sequence.</title>
        <authorList>
            <person name="Shibata T."/>
            <person name="Shimoda M."/>
            <person name="Kobayashi T."/>
            <person name="Uehara T."/>
        </authorList>
    </citation>
    <scope>NUCLEOTIDE SEQUENCE [LARGE SCALE GENOMIC DNA]</scope>
    <source>
        <strain evidence="18 19">Japan</strain>
    </source>
</reference>
<dbReference type="Gene3D" id="1.10.506.10">
    <property type="entry name" value="GTPase Activation - p120gap, domain 1"/>
    <property type="match status" value="2"/>
</dbReference>
<dbReference type="Pfam" id="PF18020">
    <property type="entry name" value="TIG_2"/>
    <property type="match status" value="1"/>
</dbReference>
<keyword evidence="11" id="KW-1015">Disulfide bond</keyword>
<dbReference type="InterPro" id="IPR046800">
    <property type="entry name" value="Plexin_RBD"/>
</dbReference>
<dbReference type="SMART" id="SM00423">
    <property type="entry name" value="PSI"/>
    <property type="match status" value="3"/>
</dbReference>
<dbReference type="InterPro" id="IPR013548">
    <property type="entry name" value="Plexin_cytoplasmic_RasGAP_dom"/>
</dbReference>
<dbReference type="Pfam" id="PF08337">
    <property type="entry name" value="Plexin_cytopl"/>
    <property type="match status" value="1"/>
</dbReference>
<keyword evidence="14" id="KW-0175">Coiled coil</keyword>
<keyword evidence="8" id="KW-0524">Neurogenesis</keyword>
<keyword evidence="10 15" id="KW-0472">Membrane</keyword>
<comment type="subcellular location">
    <subcellularLocation>
        <location evidence="1">Cell membrane</location>
        <topology evidence="1">Single-pass type I membrane protein</topology>
    </subcellularLocation>
</comment>
<dbReference type="PANTHER" id="PTHR22625:SF70">
    <property type="entry name" value="PLEXIN A, ISOFORM A"/>
    <property type="match status" value="1"/>
</dbReference>
<proteinExistence type="inferred from homology"/>
<dbReference type="CDD" id="cd01180">
    <property type="entry name" value="IPT_plexin_repeat1"/>
    <property type="match status" value="1"/>
</dbReference>
<keyword evidence="4 15" id="KW-0812">Transmembrane</keyword>
<keyword evidence="19" id="KW-1185">Reference proteome</keyword>
<comment type="similarity">
    <text evidence="2">Belongs to the plexin family.</text>
</comment>
<evidence type="ECO:0000259" key="17">
    <source>
        <dbReference type="PROSITE" id="PS51004"/>
    </source>
</evidence>
<dbReference type="InterPro" id="IPR041019">
    <property type="entry name" value="TIG1_plexin"/>
</dbReference>
<dbReference type="InterPro" id="IPR001627">
    <property type="entry name" value="Semap_dom"/>
</dbReference>
<evidence type="ECO:0000256" key="4">
    <source>
        <dbReference type="ARBA" id="ARBA00022692"/>
    </source>
</evidence>
<evidence type="ECO:0000256" key="15">
    <source>
        <dbReference type="SAM" id="Phobius"/>
    </source>
</evidence>
<dbReference type="InterPro" id="IPR041362">
    <property type="entry name" value="TIG2_plexin"/>
</dbReference>
<evidence type="ECO:0000313" key="19">
    <source>
        <dbReference type="Proteomes" id="UP001307889"/>
    </source>
</evidence>
<comment type="caution">
    <text evidence="13">Lacks conserved residue(s) required for the propagation of feature annotation.</text>
</comment>
<dbReference type="Pfam" id="PF24479">
    <property type="entry name" value="PSI_PlexinA-B"/>
    <property type="match status" value="1"/>
</dbReference>
<dbReference type="Pfam" id="PF17960">
    <property type="entry name" value="TIG_plexin"/>
    <property type="match status" value="1"/>
</dbReference>
<evidence type="ECO:0000256" key="9">
    <source>
        <dbReference type="ARBA" id="ARBA00022989"/>
    </source>
</evidence>
<dbReference type="Pfam" id="PF20170">
    <property type="entry name" value="Plexin_RBD"/>
    <property type="match status" value="1"/>
</dbReference>
<dbReference type="InterPro" id="IPR013783">
    <property type="entry name" value="Ig-like_fold"/>
</dbReference>